<feature type="region of interest" description="Disordered" evidence="1">
    <location>
        <begin position="112"/>
        <end position="228"/>
    </location>
</feature>
<dbReference type="Proteomes" id="UP000006906">
    <property type="component" value="Chromosome 7"/>
</dbReference>
<proteinExistence type="predicted"/>
<dbReference type="Gramene" id="PNW80603">
    <property type="protein sequence ID" value="PNW80603"/>
    <property type="gene ID" value="CHLRE_07g324350v5"/>
</dbReference>
<evidence type="ECO:0000313" key="2">
    <source>
        <dbReference type="EMBL" id="PNW80603.1"/>
    </source>
</evidence>
<dbReference type="GeneID" id="5726432"/>
<evidence type="ECO:0000256" key="1">
    <source>
        <dbReference type="SAM" id="MobiDB-lite"/>
    </source>
</evidence>
<dbReference type="EMBL" id="CM008968">
    <property type="protein sequence ID" value="PNW80603.1"/>
    <property type="molecule type" value="Genomic_DNA"/>
</dbReference>
<accession>A0A2K3DJ93</accession>
<feature type="compositionally biased region" description="Low complexity" evidence="1">
    <location>
        <begin position="374"/>
        <end position="383"/>
    </location>
</feature>
<protein>
    <submittedName>
        <fullName evidence="2">Uncharacterized protein</fullName>
    </submittedName>
</protein>
<dbReference type="AlphaFoldDB" id="A0A2K3DJ93"/>
<feature type="region of interest" description="Disordered" evidence="1">
    <location>
        <begin position="345"/>
        <end position="383"/>
    </location>
</feature>
<gene>
    <name evidence="2" type="ORF">CHLRE_07g324350v5</name>
</gene>
<feature type="region of interest" description="Disordered" evidence="1">
    <location>
        <begin position="1"/>
        <end position="43"/>
    </location>
</feature>
<dbReference type="KEGG" id="cre:CHLRE_07g324350v5"/>
<sequence length="534" mass="54168">MTSAQLASAPAASMPATSSQTVPHSTPSPGRQPPQVKLHPLSAAQASQFTCSSGVPSAPASMYSSRVQGKPAAAVTPTLQCLNFASIAESSVGGGGVPRPYGKFSAARAGDGNATWQRLPPSPGSWQAKALPIGVHMPDDSPAASPSGGGGRSASAGEDGSPNPNTSPQHRRSTGGTISSGGSTRRNRSYAHLRGPAPATYPGPLSSRSKAGPSILTGSPARGPAGAGFTAYGSPSNLAHSGAPATVTGGPTGPTTGLAATAGTHGSSTQSAVPGMALQEHGFYRRPGSSMHRSLVPLPPPEPHNPAAWFALPAATFLTDLPNVPDHLRLDNGYSVSRDFLLSGLNKKKPLPTPPDSPHGHGHGQQHSPHHGDSQQQQQQPHFNPHHQDLRVEDRHQLWEALEKGSQAQAAPGSGPQPVIGPMGLRGVYVPLDNRAVTLQQQLSRQQLPDGTASQGALAYNASTATVGMAGAGAVGGGGGGGSSLDPQHWVGQVLGEEEEDGSLLAGGGAAGARAGVSLPPEMMLPRRNVPTGW</sequence>
<name>A0A2K3DJ93_CHLRE</name>
<dbReference type="ExpressionAtlas" id="A0A2K3DJ93">
    <property type="expression patterns" value="baseline"/>
</dbReference>
<keyword evidence="3" id="KW-1185">Reference proteome</keyword>
<dbReference type="RefSeq" id="XP_042922591.1">
    <property type="nucleotide sequence ID" value="XM_043064023.1"/>
</dbReference>
<feature type="compositionally biased region" description="Low complexity" evidence="1">
    <location>
        <begin position="1"/>
        <end position="20"/>
    </location>
</feature>
<dbReference type="PaxDb" id="3055-EDP07320"/>
<feature type="compositionally biased region" description="Low complexity" evidence="1">
    <location>
        <begin position="174"/>
        <end position="184"/>
    </location>
</feature>
<dbReference type="InParanoid" id="A0A2K3DJ93"/>
<dbReference type="OrthoDB" id="543451at2759"/>
<organism evidence="2 3">
    <name type="scientific">Chlamydomonas reinhardtii</name>
    <name type="common">Chlamydomonas smithii</name>
    <dbReference type="NCBI Taxonomy" id="3055"/>
    <lineage>
        <taxon>Eukaryota</taxon>
        <taxon>Viridiplantae</taxon>
        <taxon>Chlorophyta</taxon>
        <taxon>core chlorophytes</taxon>
        <taxon>Chlorophyceae</taxon>
        <taxon>CS clade</taxon>
        <taxon>Chlamydomonadales</taxon>
        <taxon>Chlamydomonadaceae</taxon>
        <taxon>Chlamydomonas</taxon>
    </lineage>
</organism>
<evidence type="ECO:0000313" key="3">
    <source>
        <dbReference type="Proteomes" id="UP000006906"/>
    </source>
</evidence>
<reference evidence="2 3" key="1">
    <citation type="journal article" date="2007" name="Science">
        <title>The Chlamydomonas genome reveals the evolution of key animal and plant functions.</title>
        <authorList>
            <person name="Merchant S.S."/>
            <person name="Prochnik S.E."/>
            <person name="Vallon O."/>
            <person name="Harris E.H."/>
            <person name="Karpowicz S.J."/>
            <person name="Witman G.B."/>
            <person name="Terry A."/>
            <person name="Salamov A."/>
            <person name="Fritz-Laylin L.K."/>
            <person name="Marechal-Drouard L."/>
            <person name="Marshall W.F."/>
            <person name="Qu L.H."/>
            <person name="Nelson D.R."/>
            <person name="Sanderfoot A.A."/>
            <person name="Spalding M.H."/>
            <person name="Kapitonov V.V."/>
            <person name="Ren Q."/>
            <person name="Ferris P."/>
            <person name="Lindquist E."/>
            <person name="Shapiro H."/>
            <person name="Lucas S.M."/>
            <person name="Grimwood J."/>
            <person name="Schmutz J."/>
            <person name="Cardol P."/>
            <person name="Cerutti H."/>
            <person name="Chanfreau G."/>
            <person name="Chen C.L."/>
            <person name="Cognat V."/>
            <person name="Croft M.T."/>
            <person name="Dent R."/>
            <person name="Dutcher S."/>
            <person name="Fernandez E."/>
            <person name="Fukuzawa H."/>
            <person name="Gonzalez-Ballester D."/>
            <person name="Gonzalez-Halphen D."/>
            <person name="Hallmann A."/>
            <person name="Hanikenne M."/>
            <person name="Hippler M."/>
            <person name="Inwood W."/>
            <person name="Jabbari K."/>
            <person name="Kalanon M."/>
            <person name="Kuras R."/>
            <person name="Lefebvre P.A."/>
            <person name="Lemaire S.D."/>
            <person name="Lobanov A.V."/>
            <person name="Lohr M."/>
            <person name="Manuell A."/>
            <person name="Meier I."/>
            <person name="Mets L."/>
            <person name="Mittag M."/>
            <person name="Mittelmeier T."/>
            <person name="Moroney J.V."/>
            <person name="Moseley J."/>
            <person name="Napoli C."/>
            <person name="Nedelcu A.M."/>
            <person name="Niyogi K."/>
            <person name="Novoselov S.V."/>
            <person name="Paulsen I.T."/>
            <person name="Pazour G."/>
            <person name="Purton S."/>
            <person name="Ral J.P."/>
            <person name="Riano-Pachon D.M."/>
            <person name="Riekhof W."/>
            <person name="Rymarquis L."/>
            <person name="Schroda M."/>
            <person name="Stern D."/>
            <person name="Umen J."/>
            <person name="Willows R."/>
            <person name="Wilson N."/>
            <person name="Zimmer S.L."/>
            <person name="Allmer J."/>
            <person name="Balk J."/>
            <person name="Bisova K."/>
            <person name="Chen C.J."/>
            <person name="Elias M."/>
            <person name="Gendler K."/>
            <person name="Hauser C."/>
            <person name="Lamb M.R."/>
            <person name="Ledford H."/>
            <person name="Long J.C."/>
            <person name="Minagawa J."/>
            <person name="Page M.D."/>
            <person name="Pan J."/>
            <person name="Pootakham W."/>
            <person name="Roje S."/>
            <person name="Rose A."/>
            <person name="Stahlberg E."/>
            <person name="Terauchi A.M."/>
            <person name="Yang P."/>
            <person name="Ball S."/>
            <person name="Bowler C."/>
            <person name="Dieckmann C.L."/>
            <person name="Gladyshev V.N."/>
            <person name="Green P."/>
            <person name="Jorgensen R."/>
            <person name="Mayfield S."/>
            <person name="Mueller-Roeber B."/>
            <person name="Rajamani S."/>
            <person name="Sayre R.T."/>
            <person name="Brokstein P."/>
            <person name="Dubchak I."/>
            <person name="Goodstein D."/>
            <person name="Hornick L."/>
            <person name="Huang Y.W."/>
            <person name="Jhaveri J."/>
            <person name="Luo Y."/>
            <person name="Martinez D."/>
            <person name="Ngau W.C."/>
            <person name="Otillar B."/>
            <person name="Poliakov A."/>
            <person name="Porter A."/>
            <person name="Szajkowski L."/>
            <person name="Werner G."/>
            <person name="Zhou K."/>
            <person name="Grigoriev I.V."/>
            <person name="Rokhsar D.S."/>
            <person name="Grossman A.R."/>
        </authorList>
    </citation>
    <scope>NUCLEOTIDE SEQUENCE [LARGE SCALE GENOMIC DNA]</scope>
    <source>
        <strain evidence="3">CC-503</strain>
    </source>
</reference>